<dbReference type="AlphaFoldDB" id="A0A239B759"/>
<dbReference type="PANTHER" id="PTHR10513">
    <property type="entry name" value="DEOXYNUCLEOSIDE KINASE"/>
    <property type="match status" value="1"/>
</dbReference>
<name>A0A239B759_9BACT</name>
<evidence type="ECO:0000313" key="4">
    <source>
        <dbReference type="EMBL" id="SNS03128.1"/>
    </source>
</evidence>
<feature type="binding site" evidence="2">
    <location>
        <begin position="130"/>
        <end position="134"/>
    </location>
    <ligand>
        <name>ATP</name>
        <dbReference type="ChEBI" id="CHEBI:30616"/>
    </ligand>
</feature>
<dbReference type="RefSeq" id="WP_089274636.1">
    <property type="nucleotide sequence ID" value="NZ_FZOC01000004.1"/>
</dbReference>
<proteinExistence type="predicted"/>
<dbReference type="GO" id="GO:0005737">
    <property type="term" value="C:cytoplasm"/>
    <property type="evidence" value="ECO:0007669"/>
    <property type="project" value="TreeGrafter"/>
</dbReference>
<keyword evidence="2" id="KW-0547">Nucleotide-binding</keyword>
<keyword evidence="4" id="KW-0418">Kinase</keyword>
<protein>
    <submittedName>
        <fullName evidence="4">Deoxynucleoside kinase</fullName>
    </submittedName>
</protein>
<evidence type="ECO:0000313" key="5">
    <source>
        <dbReference type="Proteomes" id="UP000198324"/>
    </source>
</evidence>
<dbReference type="PANTHER" id="PTHR10513:SF35">
    <property type="entry name" value="DEOXYADENOSINE KINASE"/>
    <property type="match status" value="1"/>
</dbReference>
<dbReference type="InterPro" id="IPR050566">
    <property type="entry name" value="Deoxyribonucleoside_kinase"/>
</dbReference>
<sequence>MRVEVCGSIATGKTTFASFANVINLDMVEEQYKKNPFLEVFYGGEIECSFETELSFLLIHYHQIKASCRPTCPSFVCDFSLILDNAYADVTLLGHRLEIFQNISEDLMLEVGHPNILVHLVCPEDVLLERVRKRGRASEQVITMAYLKKVADALERRVDEASKSVPVLRIDSHEHDFRDGLEGHDFLATLLEHLK</sequence>
<dbReference type="OrthoDB" id="9776634at2"/>
<dbReference type="GO" id="GO:0019136">
    <property type="term" value="F:deoxynucleoside kinase activity"/>
    <property type="evidence" value="ECO:0007669"/>
    <property type="project" value="InterPro"/>
</dbReference>
<feature type="domain" description="Deoxynucleoside kinase" evidence="3">
    <location>
        <begin position="5"/>
        <end position="179"/>
    </location>
</feature>
<organism evidence="4 5">
    <name type="scientific">Humidesulfovibrio mexicanus</name>
    <dbReference type="NCBI Taxonomy" id="147047"/>
    <lineage>
        <taxon>Bacteria</taxon>
        <taxon>Pseudomonadati</taxon>
        <taxon>Thermodesulfobacteriota</taxon>
        <taxon>Desulfovibrionia</taxon>
        <taxon>Desulfovibrionales</taxon>
        <taxon>Desulfovibrionaceae</taxon>
        <taxon>Humidesulfovibrio</taxon>
    </lineage>
</organism>
<evidence type="ECO:0000256" key="1">
    <source>
        <dbReference type="PIRSR" id="PIRSR000705-1"/>
    </source>
</evidence>
<accession>A0A239B759</accession>
<dbReference type="Proteomes" id="UP000198324">
    <property type="component" value="Unassembled WGS sequence"/>
</dbReference>
<keyword evidence="5" id="KW-1185">Reference proteome</keyword>
<dbReference type="EMBL" id="FZOC01000004">
    <property type="protein sequence ID" value="SNS03128.1"/>
    <property type="molecule type" value="Genomic_DNA"/>
</dbReference>
<dbReference type="InterPro" id="IPR027417">
    <property type="entry name" value="P-loop_NTPase"/>
</dbReference>
<feature type="active site" description="Proton acceptor" evidence="1">
    <location>
        <position position="78"/>
    </location>
</feature>
<dbReference type="SUPFAM" id="SSF52540">
    <property type="entry name" value="P-loop containing nucleoside triphosphate hydrolases"/>
    <property type="match status" value="1"/>
</dbReference>
<evidence type="ECO:0000256" key="2">
    <source>
        <dbReference type="PIRSR" id="PIRSR000705-3"/>
    </source>
</evidence>
<dbReference type="InterPro" id="IPR031314">
    <property type="entry name" value="DNK_dom"/>
</dbReference>
<dbReference type="PIRSF" id="PIRSF000705">
    <property type="entry name" value="DNK"/>
    <property type="match status" value="1"/>
</dbReference>
<evidence type="ECO:0000259" key="3">
    <source>
        <dbReference type="Pfam" id="PF01712"/>
    </source>
</evidence>
<dbReference type="Gene3D" id="3.40.50.300">
    <property type="entry name" value="P-loop containing nucleotide triphosphate hydrolases"/>
    <property type="match status" value="1"/>
</dbReference>
<feature type="binding site" evidence="2">
    <location>
        <begin position="7"/>
        <end position="15"/>
    </location>
    <ligand>
        <name>ATP</name>
        <dbReference type="ChEBI" id="CHEBI:30616"/>
    </ligand>
</feature>
<keyword evidence="4" id="KW-0808">Transferase</keyword>
<dbReference type="Pfam" id="PF01712">
    <property type="entry name" value="dNK"/>
    <property type="match status" value="1"/>
</dbReference>
<gene>
    <name evidence="4" type="ORF">SAMN04488503_2446</name>
</gene>
<keyword evidence="2" id="KW-0067">ATP-binding</keyword>
<reference evidence="4 5" key="1">
    <citation type="submission" date="2017-06" db="EMBL/GenBank/DDBJ databases">
        <authorList>
            <person name="Kim H.J."/>
            <person name="Triplett B.A."/>
        </authorList>
    </citation>
    <scope>NUCLEOTIDE SEQUENCE [LARGE SCALE GENOMIC DNA]</scope>
    <source>
        <strain evidence="4 5">DSM 13116</strain>
    </source>
</reference>
<dbReference type="GO" id="GO:0005524">
    <property type="term" value="F:ATP binding"/>
    <property type="evidence" value="ECO:0007669"/>
    <property type="project" value="UniProtKB-KW"/>
</dbReference>
<dbReference type="InterPro" id="IPR002624">
    <property type="entry name" value="DCK/DGK"/>
</dbReference>